<protein>
    <submittedName>
        <fullName evidence="3">SusD family protein</fullName>
    </submittedName>
</protein>
<keyword evidence="2" id="KW-0732">Signal</keyword>
<gene>
    <name evidence="3" type="ORF">SAMN03080594_103336</name>
</gene>
<feature type="chain" id="PRO_5012409226" evidence="2">
    <location>
        <begin position="21"/>
        <end position="447"/>
    </location>
</feature>
<dbReference type="Gene3D" id="1.25.40.390">
    <property type="match status" value="2"/>
</dbReference>
<dbReference type="SUPFAM" id="SSF48452">
    <property type="entry name" value="TPR-like"/>
    <property type="match status" value="1"/>
</dbReference>
<evidence type="ECO:0000256" key="2">
    <source>
        <dbReference type="SAM" id="SignalP"/>
    </source>
</evidence>
<dbReference type="PROSITE" id="PS51257">
    <property type="entry name" value="PROKAR_LIPOPROTEIN"/>
    <property type="match status" value="1"/>
</dbReference>
<feature type="signal peptide" evidence="2">
    <location>
        <begin position="1"/>
        <end position="20"/>
    </location>
</feature>
<reference evidence="4" key="1">
    <citation type="submission" date="2016-11" db="EMBL/GenBank/DDBJ databases">
        <authorList>
            <person name="Varghese N."/>
            <person name="Submissions S."/>
        </authorList>
    </citation>
    <scope>NUCLEOTIDE SEQUENCE [LARGE SCALE GENOMIC DNA]</scope>
    <source>
        <strain evidence="4">DSM 17539</strain>
    </source>
</reference>
<dbReference type="RefSeq" id="WP_072861938.1">
    <property type="nucleotide sequence ID" value="NZ_FQUX01000003.1"/>
</dbReference>
<feature type="compositionally biased region" description="Polar residues" evidence="1">
    <location>
        <begin position="438"/>
        <end position="447"/>
    </location>
</feature>
<proteinExistence type="predicted"/>
<evidence type="ECO:0000313" key="4">
    <source>
        <dbReference type="Proteomes" id="UP000184406"/>
    </source>
</evidence>
<sequence length="447" mass="48890">MKKYLNFNIKAIALLMTVLAVSSCETDFDNPNAATDAQVFSSREGILAATIGMQQLYSTTGLRWIVETPAVTTREAGITTTFQNMIDLEDGGDIPNSTSNIVGLWSTMLRVMSISEDIAKNAPDLNINDGTKSGLIAYANLFKAMAIGSMAQNYEQVIVEISQDGDAAFVTRTEAYNTAVALLNEAQNLISANPISDEFSSEILRGNIDLENTLQAMSARYNLFAGNYDAAITAAGSVDQSSGSVFTYDSQNLNPVWSRVFQNGLPNFKPRDNFGLPASFSIDPADGRIDFHLVPLDELNLNQLPIEDLAGFFDEESGTESIPVYLPDEMNLIIAEANLRKTSADITAAVTAINDVRTDNDDVFGVNANITAYSGDTSVDALLDEVYLNRRLELFLTGTSLEDSRRFERPEPSTSAKVFTDERNRNFYPYPNTERDNNSNTPADPSI</sequence>
<dbReference type="EMBL" id="FQUX01000003">
    <property type="protein sequence ID" value="SHF32080.1"/>
    <property type="molecule type" value="Genomic_DNA"/>
</dbReference>
<name>A0A1M5AP94_9FLAO</name>
<organism evidence="3 4">
    <name type="scientific">Arenibacter palladensis</name>
    <dbReference type="NCBI Taxonomy" id="237373"/>
    <lineage>
        <taxon>Bacteria</taxon>
        <taxon>Pseudomonadati</taxon>
        <taxon>Bacteroidota</taxon>
        <taxon>Flavobacteriia</taxon>
        <taxon>Flavobacteriales</taxon>
        <taxon>Flavobacteriaceae</taxon>
        <taxon>Arenibacter</taxon>
    </lineage>
</organism>
<keyword evidence="4" id="KW-1185">Reference proteome</keyword>
<dbReference type="Proteomes" id="UP000184406">
    <property type="component" value="Unassembled WGS sequence"/>
</dbReference>
<evidence type="ECO:0000313" key="3">
    <source>
        <dbReference type="EMBL" id="SHF32080.1"/>
    </source>
</evidence>
<evidence type="ECO:0000256" key="1">
    <source>
        <dbReference type="SAM" id="MobiDB-lite"/>
    </source>
</evidence>
<dbReference type="AlphaFoldDB" id="A0A1M5AP94"/>
<feature type="region of interest" description="Disordered" evidence="1">
    <location>
        <begin position="406"/>
        <end position="447"/>
    </location>
</feature>
<dbReference type="InterPro" id="IPR011990">
    <property type="entry name" value="TPR-like_helical_dom_sf"/>
</dbReference>
<accession>A0A1M5AP94</accession>